<keyword evidence="4" id="KW-1185">Reference proteome</keyword>
<dbReference type="EMBL" id="JAVDYC010000001">
    <property type="protein sequence ID" value="MDR7327661.1"/>
    <property type="molecule type" value="Genomic_DNA"/>
</dbReference>
<reference evidence="3 4" key="1">
    <citation type="submission" date="2023-07" db="EMBL/GenBank/DDBJ databases">
        <title>Sequencing the genomes of 1000 actinobacteria strains.</title>
        <authorList>
            <person name="Klenk H.-P."/>
        </authorList>
    </citation>
    <scope>NUCLEOTIDE SEQUENCE [LARGE SCALE GENOMIC DNA]</scope>
    <source>
        <strain evidence="3 4">DSM 44711</strain>
    </source>
</reference>
<evidence type="ECO:0000259" key="2">
    <source>
        <dbReference type="Pfam" id="PF00582"/>
    </source>
</evidence>
<feature type="domain" description="UspA" evidence="2">
    <location>
        <begin position="8"/>
        <end position="137"/>
    </location>
</feature>
<protein>
    <submittedName>
        <fullName evidence="3">Nucleotide-binding universal stress UspA family protein</fullName>
    </submittedName>
</protein>
<dbReference type="Gene3D" id="3.40.50.620">
    <property type="entry name" value="HUPs"/>
    <property type="match status" value="1"/>
</dbReference>
<dbReference type="AlphaFoldDB" id="A0AAE3ZXG1"/>
<name>A0AAE3ZXG1_9ACTN</name>
<evidence type="ECO:0000313" key="3">
    <source>
        <dbReference type="EMBL" id="MDR7327661.1"/>
    </source>
</evidence>
<dbReference type="Pfam" id="PF00582">
    <property type="entry name" value="Usp"/>
    <property type="match status" value="1"/>
</dbReference>
<proteinExistence type="inferred from homology"/>
<comment type="similarity">
    <text evidence="1">Belongs to the universal stress protein A family.</text>
</comment>
<accession>A0AAE3ZXG1</accession>
<dbReference type="InterPro" id="IPR006015">
    <property type="entry name" value="Universal_stress_UspA"/>
</dbReference>
<comment type="caution">
    <text evidence="3">The sequence shown here is derived from an EMBL/GenBank/DDBJ whole genome shotgun (WGS) entry which is preliminary data.</text>
</comment>
<dbReference type="RefSeq" id="WP_310425233.1">
    <property type="nucleotide sequence ID" value="NZ_JAVDYC010000001.1"/>
</dbReference>
<organism evidence="3 4">
    <name type="scientific">Catenuloplanes niger</name>
    <dbReference type="NCBI Taxonomy" id="587534"/>
    <lineage>
        <taxon>Bacteria</taxon>
        <taxon>Bacillati</taxon>
        <taxon>Actinomycetota</taxon>
        <taxon>Actinomycetes</taxon>
        <taxon>Micromonosporales</taxon>
        <taxon>Micromonosporaceae</taxon>
        <taxon>Catenuloplanes</taxon>
    </lineage>
</organism>
<dbReference type="Proteomes" id="UP001183629">
    <property type="component" value="Unassembled WGS sequence"/>
</dbReference>
<sequence>MVETSEPRVIVGVSPSPAGLRALRVATAEARRRGMPLHAVHAWESGSYGSAYLVGRREARRVVTDCFEATMGGLPDGVTVEVLTVVDRPARALTGYTRDEDVLVVGRPDRPWWWRLFHRSVADRCVAHARCPLLVVPPDALAREAARRGATRLLLRELADLTGA</sequence>
<gene>
    <name evidence="3" type="ORF">J2S44_007911</name>
</gene>
<dbReference type="SUPFAM" id="SSF52402">
    <property type="entry name" value="Adenine nucleotide alpha hydrolases-like"/>
    <property type="match status" value="1"/>
</dbReference>
<evidence type="ECO:0000256" key="1">
    <source>
        <dbReference type="ARBA" id="ARBA00008791"/>
    </source>
</evidence>
<dbReference type="InterPro" id="IPR014729">
    <property type="entry name" value="Rossmann-like_a/b/a_fold"/>
</dbReference>
<dbReference type="InterPro" id="IPR006016">
    <property type="entry name" value="UspA"/>
</dbReference>
<evidence type="ECO:0000313" key="4">
    <source>
        <dbReference type="Proteomes" id="UP001183629"/>
    </source>
</evidence>
<dbReference type="PRINTS" id="PR01438">
    <property type="entry name" value="UNVRSLSTRESS"/>
</dbReference>
<dbReference type="CDD" id="cd00293">
    <property type="entry name" value="USP-like"/>
    <property type="match status" value="1"/>
</dbReference>